<comment type="caution">
    <text evidence="3">The sequence shown here is derived from an EMBL/GenBank/DDBJ whole genome shotgun (WGS) entry which is preliminary data.</text>
</comment>
<evidence type="ECO:0000256" key="1">
    <source>
        <dbReference type="ARBA" id="ARBA00023157"/>
    </source>
</evidence>
<dbReference type="InterPro" id="IPR013766">
    <property type="entry name" value="Thioredoxin_domain"/>
</dbReference>
<dbReference type="RefSeq" id="WP_182503977.1">
    <property type="nucleotide sequence ID" value="NZ_JACJHX010000025.1"/>
</dbReference>
<dbReference type="EMBL" id="JACJHX010000025">
    <property type="protein sequence ID" value="MBA9029119.1"/>
    <property type="molecule type" value="Genomic_DNA"/>
</dbReference>
<dbReference type="InterPro" id="IPR036249">
    <property type="entry name" value="Thioredoxin-like_sf"/>
</dbReference>
<evidence type="ECO:0000259" key="2">
    <source>
        <dbReference type="PROSITE" id="PS51352"/>
    </source>
</evidence>
<dbReference type="CDD" id="cd02966">
    <property type="entry name" value="TlpA_like_family"/>
    <property type="match status" value="1"/>
</dbReference>
<dbReference type="InterPro" id="IPR050553">
    <property type="entry name" value="Thioredoxin_ResA/DsbE_sf"/>
</dbReference>
<dbReference type="PANTHER" id="PTHR42852">
    <property type="entry name" value="THIOL:DISULFIDE INTERCHANGE PROTEIN DSBE"/>
    <property type="match status" value="1"/>
</dbReference>
<dbReference type="Pfam" id="PF00578">
    <property type="entry name" value="AhpC-TSA"/>
    <property type="match status" value="1"/>
</dbReference>
<gene>
    <name evidence="3" type="ORF">HNP81_004463</name>
</gene>
<dbReference type="PROSITE" id="PS51352">
    <property type="entry name" value="THIOREDOXIN_2"/>
    <property type="match status" value="1"/>
</dbReference>
<dbReference type="Gene3D" id="3.40.30.10">
    <property type="entry name" value="Glutaredoxin"/>
    <property type="match status" value="1"/>
</dbReference>
<dbReference type="InterPro" id="IPR017937">
    <property type="entry name" value="Thioredoxin_CS"/>
</dbReference>
<name>A0ABR6CVR8_9BACI</name>
<dbReference type="SUPFAM" id="SSF52833">
    <property type="entry name" value="Thioredoxin-like"/>
    <property type="match status" value="1"/>
</dbReference>
<evidence type="ECO:0000313" key="4">
    <source>
        <dbReference type="Proteomes" id="UP000626697"/>
    </source>
</evidence>
<accession>A0ABR6CVR8</accession>
<proteinExistence type="predicted"/>
<keyword evidence="1" id="KW-1015">Disulfide bond</keyword>
<reference evidence="3 4" key="1">
    <citation type="submission" date="2020-08" db="EMBL/GenBank/DDBJ databases">
        <title>Genomic Encyclopedia of Type Strains, Phase IV (KMG-IV): sequencing the most valuable type-strain genomes for metagenomic binning, comparative biology and taxonomic classification.</title>
        <authorList>
            <person name="Goeker M."/>
        </authorList>
    </citation>
    <scope>NUCLEOTIDE SEQUENCE [LARGE SCALE GENOMIC DNA]</scope>
    <source>
        <strain evidence="3 4">DSM 105481</strain>
    </source>
</reference>
<dbReference type="PROSITE" id="PS00194">
    <property type="entry name" value="THIOREDOXIN_1"/>
    <property type="match status" value="1"/>
</dbReference>
<feature type="domain" description="Thioredoxin" evidence="2">
    <location>
        <begin position="39"/>
        <end position="177"/>
    </location>
</feature>
<keyword evidence="4" id="KW-1185">Reference proteome</keyword>
<evidence type="ECO:0000313" key="3">
    <source>
        <dbReference type="EMBL" id="MBA9029119.1"/>
    </source>
</evidence>
<protein>
    <submittedName>
        <fullName evidence="3">Peroxiredoxin</fullName>
    </submittedName>
</protein>
<dbReference type="PANTHER" id="PTHR42852:SF1">
    <property type="entry name" value="THIOREDOXIN-LIKE PROTEIN YNEN"/>
    <property type="match status" value="1"/>
</dbReference>
<sequence length="177" mass="19840">MYKRIMAATFLLALIIVVIVQAMDTREEREAENGGLSNLSSGQKAPDFELATLNGETVKLSDYRGKKVMLNFWATWCGPCREEMPDMEAFANGLGKDTVILAVNIDSQNDVQTFVDEMGVTFPILLDSQNIKNAVNKRYKVSAMPTTYFIDSEGLISRKHIGQVSLQSMEKFIEDMK</sequence>
<dbReference type="Proteomes" id="UP000626697">
    <property type="component" value="Unassembled WGS sequence"/>
</dbReference>
<organism evidence="3 4">
    <name type="scientific">Peribacillus huizhouensis</name>
    <dbReference type="NCBI Taxonomy" id="1501239"/>
    <lineage>
        <taxon>Bacteria</taxon>
        <taxon>Bacillati</taxon>
        <taxon>Bacillota</taxon>
        <taxon>Bacilli</taxon>
        <taxon>Bacillales</taxon>
        <taxon>Bacillaceae</taxon>
        <taxon>Peribacillus</taxon>
    </lineage>
</organism>
<dbReference type="InterPro" id="IPR000866">
    <property type="entry name" value="AhpC/TSA"/>
</dbReference>